<dbReference type="InterPro" id="IPR003829">
    <property type="entry name" value="Pirin_N_dom"/>
</dbReference>
<dbReference type="RefSeq" id="WP_189043393.1">
    <property type="nucleotide sequence ID" value="NZ_BMJQ01000002.1"/>
</dbReference>
<name>A0A8J2YRG7_9PROT</name>
<reference evidence="6" key="2">
    <citation type="submission" date="2020-09" db="EMBL/GenBank/DDBJ databases">
        <authorList>
            <person name="Sun Q."/>
            <person name="Zhou Y."/>
        </authorList>
    </citation>
    <scope>NUCLEOTIDE SEQUENCE</scope>
    <source>
        <strain evidence="6">CGMCC 1.15725</strain>
    </source>
</reference>
<evidence type="ECO:0000256" key="1">
    <source>
        <dbReference type="ARBA" id="ARBA00008416"/>
    </source>
</evidence>
<gene>
    <name evidence="6" type="ORF">GCM10011611_11440</name>
</gene>
<feature type="binding site" evidence="2">
    <location>
        <position position="59"/>
    </location>
    <ligand>
        <name>Fe cation</name>
        <dbReference type="ChEBI" id="CHEBI:24875"/>
    </ligand>
</feature>
<dbReference type="AlphaFoldDB" id="A0A8J2YRG7"/>
<keyword evidence="7" id="KW-1185">Reference proteome</keyword>
<evidence type="ECO:0000259" key="4">
    <source>
        <dbReference type="Pfam" id="PF02678"/>
    </source>
</evidence>
<evidence type="ECO:0000256" key="3">
    <source>
        <dbReference type="RuleBase" id="RU003457"/>
    </source>
</evidence>
<reference evidence="6" key="1">
    <citation type="journal article" date="2014" name="Int. J. Syst. Evol. Microbiol.">
        <title>Complete genome sequence of Corynebacterium casei LMG S-19264T (=DSM 44701T), isolated from a smear-ripened cheese.</title>
        <authorList>
            <consortium name="US DOE Joint Genome Institute (JGI-PGF)"/>
            <person name="Walter F."/>
            <person name="Albersmeier A."/>
            <person name="Kalinowski J."/>
            <person name="Ruckert C."/>
        </authorList>
    </citation>
    <scope>NUCLEOTIDE SEQUENCE</scope>
    <source>
        <strain evidence="6">CGMCC 1.15725</strain>
    </source>
</reference>
<keyword evidence="2" id="KW-0479">Metal-binding</keyword>
<feature type="binding site" evidence="2">
    <location>
        <position position="57"/>
    </location>
    <ligand>
        <name>Fe cation</name>
        <dbReference type="ChEBI" id="CHEBI:24875"/>
    </ligand>
</feature>
<dbReference type="PANTHER" id="PTHR43212:SF3">
    <property type="entry name" value="QUERCETIN 2,3-DIOXYGENASE"/>
    <property type="match status" value="1"/>
</dbReference>
<feature type="domain" description="Quercetin 2,3-dioxygenase C-terminal cupin" evidence="5">
    <location>
        <begin position="152"/>
        <end position="231"/>
    </location>
</feature>
<evidence type="ECO:0000313" key="6">
    <source>
        <dbReference type="EMBL" id="GGF07678.1"/>
    </source>
</evidence>
<sequence>MIHVTPYEQLGAFRNEWLDARHHFSFSSYDDPSRMGFGPLRVWNDDRIAAGTGFDLHGHRDMEIITYVRQGAITHTDHLNNVGRTEAGDVQVMSAGRGIMHAEHNREAETTELFQIWIEPARRGVAPAWAARRFPKVGRAGRLLPLASGRITDEGVLPIHQDATLFGASMAPGQGLEIDIEPGRLVYLVPSAGSIVVNGIAVPNRAGVAIADETRLTIGGPDAYDLVLADLPRA</sequence>
<dbReference type="InterPro" id="IPR014710">
    <property type="entry name" value="RmlC-like_jellyroll"/>
</dbReference>
<dbReference type="Proteomes" id="UP000646365">
    <property type="component" value="Unassembled WGS sequence"/>
</dbReference>
<evidence type="ECO:0000259" key="5">
    <source>
        <dbReference type="Pfam" id="PF17954"/>
    </source>
</evidence>
<evidence type="ECO:0008006" key="8">
    <source>
        <dbReference type="Google" id="ProtNLM"/>
    </source>
</evidence>
<dbReference type="InterPro" id="IPR041602">
    <property type="entry name" value="Quercetinase_C"/>
</dbReference>
<dbReference type="EMBL" id="BMJQ01000002">
    <property type="protein sequence ID" value="GGF07678.1"/>
    <property type="molecule type" value="Genomic_DNA"/>
</dbReference>
<dbReference type="PANTHER" id="PTHR43212">
    <property type="entry name" value="QUERCETIN 2,3-DIOXYGENASE"/>
    <property type="match status" value="1"/>
</dbReference>
<keyword evidence="2" id="KW-0408">Iron</keyword>
<feature type="binding site" evidence="2">
    <location>
        <position position="103"/>
    </location>
    <ligand>
        <name>Fe cation</name>
        <dbReference type="ChEBI" id="CHEBI:24875"/>
    </ligand>
</feature>
<dbReference type="Pfam" id="PF02678">
    <property type="entry name" value="Pirin"/>
    <property type="match status" value="1"/>
</dbReference>
<dbReference type="InterPro" id="IPR012093">
    <property type="entry name" value="Pirin"/>
</dbReference>
<organism evidence="6 7">
    <name type="scientific">Aliidongia dinghuensis</name>
    <dbReference type="NCBI Taxonomy" id="1867774"/>
    <lineage>
        <taxon>Bacteria</taxon>
        <taxon>Pseudomonadati</taxon>
        <taxon>Pseudomonadota</taxon>
        <taxon>Alphaproteobacteria</taxon>
        <taxon>Rhodospirillales</taxon>
        <taxon>Dongiaceae</taxon>
        <taxon>Aliidongia</taxon>
    </lineage>
</organism>
<dbReference type="InterPro" id="IPR011051">
    <property type="entry name" value="RmlC_Cupin_sf"/>
</dbReference>
<dbReference type="PIRSF" id="PIRSF006232">
    <property type="entry name" value="Pirin"/>
    <property type="match status" value="1"/>
</dbReference>
<dbReference type="Gene3D" id="2.60.120.10">
    <property type="entry name" value="Jelly Rolls"/>
    <property type="match status" value="2"/>
</dbReference>
<comment type="similarity">
    <text evidence="1 3">Belongs to the pirin family.</text>
</comment>
<comment type="caution">
    <text evidence="6">The sequence shown here is derived from an EMBL/GenBank/DDBJ whole genome shotgun (WGS) entry which is preliminary data.</text>
</comment>
<accession>A0A8J2YRG7</accession>
<dbReference type="GO" id="GO:0046872">
    <property type="term" value="F:metal ion binding"/>
    <property type="evidence" value="ECO:0007669"/>
    <property type="project" value="UniProtKB-KW"/>
</dbReference>
<dbReference type="Pfam" id="PF17954">
    <property type="entry name" value="Pirin_C_2"/>
    <property type="match status" value="1"/>
</dbReference>
<dbReference type="SUPFAM" id="SSF51182">
    <property type="entry name" value="RmlC-like cupins"/>
    <property type="match status" value="1"/>
</dbReference>
<feature type="domain" description="Pirin N-terminal" evidence="4">
    <location>
        <begin position="11"/>
        <end position="118"/>
    </location>
</feature>
<feature type="binding site" evidence="2">
    <location>
        <position position="101"/>
    </location>
    <ligand>
        <name>Fe cation</name>
        <dbReference type="ChEBI" id="CHEBI:24875"/>
    </ligand>
</feature>
<evidence type="ECO:0000256" key="2">
    <source>
        <dbReference type="PIRSR" id="PIRSR006232-1"/>
    </source>
</evidence>
<comment type="cofactor">
    <cofactor evidence="2">
        <name>Fe cation</name>
        <dbReference type="ChEBI" id="CHEBI:24875"/>
    </cofactor>
    <text evidence="2">Binds 1 Fe cation per subunit.</text>
</comment>
<protein>
    <recommendedName>
        <fullName evidence="8">Pirin family protein</fullName>
    </recommendedName>
</protein>
<dbReference type="CDD" id="cd02910">
    <property type="entry name" value="cupin_Yhhw_N"/>
    <property type="match status" value="1"/>
</dbReference>
<evidence type="ECO:0000313" key="7">
    <source>
        <dbReference type="Proteomes" id="UP000646365"/>
    </source>
</evidence>
<proteinExistence type="inferred from homology"/>